<comment type="caution">
    <text evidence="1">The sequence shown here is derived from an EMBL/GenBank/DDBJ whole genome shotgun (WGS) entry which is preliminary data.</text>
</comment>
<dbReference type="Proteomes" id="UP000732619">
    <property type="component" value="Unassembled WGS sequence"/>
</dbReference>
<dbReference type="AlphaFoldDB" id="A0A8T3VPN0"/>
<dbReference type="Pfam" id="PF06325">
    <property type="entry name" value="PrmA"/>
    <property type="match status" value="1"/>
</dbReference>
<organism evidence="1 2">
    <name type="scientific">Methanobrevibacter olleyae</name>
    <dbReference type="NCBI Taxonomy" id="294671"/>
    <lineage>
        <taxon>Archaea</taxon>
        <taxon>Methanobacteriati</taxon>
        <taxon>Methanobacteriota</taxon>
        <taxon>Methanomada group</taxon>
        <taxon>Methanobacteria</taxon>
        <taxon>Methanobacteriales</taxon>
        <taxon>Methanobacteriaceae</taxon>
        <taxon>Methanobrevibacter</taxon>
    </lineage>
</organism>
<dbReference type="PROSITE" id="PS00092">
    <property type="entry name" value="N6_MTASE"/>
    <property type="match status" value="1"/>
</dbReference>
<evidence type="ECO:0000313" key="2">
    <source>
        <dbReference type="Proteomes" id="UP000732619"/>
    </source>
</evidence>
<dbReference type="Gene3D" id="3.40.50.150">
    <property type="entry name" value="Vaccinia Virus protein VP39"/>
    <property type="match status" value="1"/>
</dbReference>
<accession>A0A8T3VPN0</accession>
<dbReference type="GO" id="GO:0032259">
    <property type="term" value="P:methylation"/>
    <property type="evidence" value="ECO:0007669"/>
    <property type="project" value="UniProtKB-KW"/>
</dbReference>
<gene>
    <name evidence="1" type="ORF">E7Z75_09065</name>
</gene>
<dbReference type="CDD" id="cd02440">
    <property type="entry name" value="AdoMet_MTases"/>
    <property type="match status" value="1"/>
</dbReference>
<sequence>MKISKKKHLEMILEKVPNHPNPKVGLEQYSTPATIAADLVWNAYGLGDIGNMSVLDLGCGTGIFAIASSLMGASCSLGVDIDGESIALAKITQNTVFEEHDIDNTNLNFIVGDINSFNSISDLLNGSNLIKIKNGESSLNRFDTLIQNPPFGSQEKGKRHADRKFMEFAVGSADVIYSFHMKNTEEFVIDYYRDLGAEVTHKLAYKFPIPKIYDFHSEESRDVKVVVLRVENFES</sequence>
<dbReference type="PRINTS" id="PR00507">
    <property type="entry name" value="N12N6MTFRASE"/>
</dbReference>
<name>A0A8T3VPN0_METOL</name>
<dbReference type="InterPro" id="IPR002052">
    <property type="entry name" value="DNA_methylase_N6_adenine_CS"/>
</dbReference>
<dbReference type="SUPFAM" id="SSF53335">
    <property type="entry name" value="S-adenosyl-L-methionine-dependent methyltransferases"/>
    <property type="match status" value="1"/>
</dbReference>
<dbReference type="PANTHER" id="PTHR23290:SF0">
    <property type="entry name" value="RRNA N6-ADENOSINE-METHYLTRANSFERASE METTL5"/>
    <property type="match status" value="1"/>
</dbReference>
<dbReference type="EMBL" id="SUTG01000064">
    <property type="protein sequence ID" value="MBE6513272.1"/>
    <property type="molecule type" value="Genomic_DNA"/>
</dbReference>
<keyword evidence="1" id="KW-0489">Methyltransferase</keyword>
<dbReference type="InterPro" id="IPR029063">
    <property type="entry name" value="SAM-dependent_MTases_sf"/>
</dbReference>
<dbReference type="InterPro" id="IPR051720">
    <property type="entry name" value="rRNA_MeTrfase/Polyamine_Synth"/>
</dbReference>
<dbReference type="GO" id="GO:0008168">
    <property type="term" value="F:methyltransferase activity"/>
    <property type="evidence" value="ECO:0007669"/>
    <property type="project" value="UniProtKB-KW"/>
</dbReference>
<proteinExistence type="predicted"/>
<reference evidence="1" key="1">
    <citation type="submission" date="2019-04" db="EMBL/GenBank/DDBJ databases">
        <title>Evolution of Biomass-Degrading Anaerobic Consortia Revealed by Metagenomics.</title>
        <authorList>
            <person name="Peng X."/>
        </authorList>
    </citation>
    <scope>NUCLEOTIDE SEQUENCE</scope>
    <source>
        <strain evidence="1">SIG14</strain>
    </source>
</reference>
<keyword evidence="1" id="KW-0808">Transferase</keyword>
<dbReference type="GO" id="GO:0003676">
    <property type="term" value="F:nucleic acid binding"/>
    <property type="evidence" value="ECO:0007669"/>
    <property type="project" value="InterPro"/>
</dbReference>
<dbReference type="PANTHER" id="PTHR23290">
    <property type="entry name" value="RRNA N6-ADENOSINE-METHYLTRANSFERASE METTL5"/>
    <property type="match status" value="1"/>
</dbReference>
<protein>
    <submittedName>
        <fullName evidence="1">Methyltransferase domain-containing protein</fullName>
    </submittedName>
</protein>
<evidence type="ECO:0000313" key="1">
    <source>
        <dbReference type="EMBL" id="MBE6513272.1"/>
    </source>
</evidence>